<dbReference type="SUPFAM" id="SSF47781">
    <property type="entry name" value="RuvA domain 2-like"/>
    <property type="match status" value="2"/>
</dbReference>
<dbReference type="InterPro" id="IPR055179">
    <property type="entry name" value="Tex-like_central_region"/>
</dbReference>
<feature type="domain" description="S1 motif" evidence="1">
    <location>
        <begin position="648"/>
        <end position="717"/>
    </location>
</feature>
<dbReference type="FunFam" id="1.10.150.310:FF:000001">
    <property type="entry name" value="RNA-binding transcriptional accessory protein"/>
    <property type="match status" value="1"/>
</dbReference>
<dbReference type="EMBL" id="ANAG01000011">
    <property type="protein sequence ID" value="EKW99259.1"/>
    <property type="molecule type" value="Genomic_DNA"/>
</dbReference>
<dbReference type="InterPro" id="IPR012340">
    <property type="entry name" value="NA-bd_OB-fold"/>
</dbReference>
<keyword evidence="3" id="KW-1185">Reference proteome</keyword>
<dbReference type="SUPFAM" id="SSF158832">
    <property type="entry name" value="Tex N-terminal region-like"/>
    <property type="match status" value="1"/>
</dbReference>
<dbReference type="Gene3D" id="2.40.50.140">
    <property type="entry name" value="Nucleic acid-binding proteins"/>
    <property type="match status" value="1"/>
</dbReference>
<evidence type="ECO:0000313" key="3">
    <source>
        <dbReference type="Proteomes" id="UP000011912"/>
    </source>
</evidence>
<dbReference type="Pfam" id="PF09371">
    <property type="entry name" value="Tex_N"/>
    <property type="match status" value="1"/>
</dbReference>
<dbReference type="Gene3D" id="1.10.10.650">
    <property type="entry name" value="RuvA domain 2-like"/>
    <property type="match status" value="1"/>
</dbReference>
<dbReference type="Pfam" id="PF22706">
    <property type="entry name" value="Tex_central_region"/>
    <property type="match status" value="1"/>
</dbReference>
<dbReference type="Proteomes" id="UP000011912">
    <property type="component" value="Unassembled WGS sequence"/>
</dbReference>
<dbReference type="GO" id="GO:0006412">
    <property type="term" value="P:translation"/>
    <property type="evidence" value="ECO:0007669"/>
    <property type="project" value="TreeGrafter"/>
</dbReference>
<dbReference type="SUPFAM" id="SSF53098">
    <property type="entry name" value="Ribonuclease H-like"/>
    <property type="match status" value="1"/>
</dbReference>
<protein>
    <submittedName>
        <fullName evidence="2">Transcription accessory protein</fullName>
    </submittedName>
</protein>
<gene>
    <name evidence="2" type="ORF">D271_03850</name>
</gene>
<dbReference type="InterPro" id="IPR003029">
    <property type="entry name" value="S1_domain"/>
</dbReference>
<dbReference type="STRING" id="1227363.D271_03850"/>
<dbReference type="InterPro" id="IPR012337">
    <property type="entry name" value="RNaseH-like_sf"/>
</dbReference>
<dbReference type="FunFam" id="1.10.10.650:FF:000001">
    <property type="entry name" value="S1 RNA-binding domain 1"/>
    <property type="match status" value="1"/>
</dbReference>
<dbReference type="FunFam" id="2.40.50.140:FF:000051">
    <property type="entry name" value="RNA-binding transcriptional accessory protein"/>
    <property type="match status" value="1"/>
</dbReference>
<dbReference type="SMART" id="SM00732">
    <property type="entry name" value="YqgFc"/>
    <property type="match status" value="1"/>
</dbReference>
<dbReference type="GO" id="GO:0005737">
    <property type="term" value="C:cytoplasm"/>
    <property type="evidence" value="ECO:0007669"/>
    <property type="project" value="UniProtKB-ARBA"/>
</dbReference>
<dbReference type="GO" id="GO:0003729">
    <property type="term" value="F:mRNA binding"/>
    <property type="evidence" value="ECO:0007669"/>
    <property type="project" value="UniProtKB-ARBA"/>
</dbReference>
<dbReference type="CDD" id="cd05685">
    <property type="entry name" value="S1_Tex"/>
    <property type="match status" value="1"/>
</dbReference>
<dbReference type="InterPro" id="IPR032639">
    <property type="entry name" value="Tex_YqgF"/>
</dbReference>
<dbReference type="Gene3D" id="3.30.420.140">
    <property type="entry name" value="YqgF/RNase H-like domain"/>
    <property type="match status" value="1"/>
</dbReference>
<dbReference type="GO" id="GO:0003735">
    <property type="term" value="F:structural constituent of ribosome"/>
    <property type="evidence" value="ECO:0007669"/>
    <property type="project" value="TreeGrafter"/>
</dbReference>
<dbReference type="InterPro" id="IPR044146">
    <property type="entry name" value="S1_Tex"/>
</dbReference>
<dbReference type="Pfam" id="PF17674">
    <property type="entry name" value="HHH_9"/>
    <property type="match status" value="1"/>
</dbReference>
<dbReference type="SUPFAM" id="SSF50249">
    <property type="entry name" value="Nucleic acid-binding proteins"/>
    <property type="match status" value="1"/>
</dbReference>
<dbReference type="InterPro" id="IPR023323">
    <property type="entry name" value="Tex-like_dom_sf"/>
</dbReference>
<dbReference type="InterPro" id="IPR023319">
    <property type="entry name" value="Tex-like_HTH_dom_sf"/>
</dbReference>
<dbReference type="SMART" id="SM00316">
    <property type="entry name" value="S1"/>
    <property type="match status" value="1"/>
</dbReference>
<dbReference type="GO" id="GO:0006139">
    <property type="term" value="P:nucleobase-containing compound metabolic process"/>
    <property type="evidence" value="ECO:0007669"/>
    <property type="project" value="InterPro"/>
</dbReference>
<evidence type="ECO:0000313" key="2">
    <source>
        <dbReference type="EMBL" id="EKW99259.1"/>
    </source>
</evidence>
<dbReference type="Pfam" id="PF16921">
    <property type="entry name" value="Tex_YqgF"/>
    <property type="match status" value="1"/>
</dbReference>
<dbReference type="Gene3D" id="1.10.150.310">
    <property type="entry name" value="Tex RuvX-like domain-like"/>
    <property type="match status" value="1"/>
</dbReference>
<name>M5J7X2_9LACO</name>
<dbReference type="PATRIC" id="fig|1227363.6.peg.752"/>
<evidence type="ECO:0000259" key="1">
    <source>
        <dbReference type="PROSITE" id="PS50126"/>
    </source>
</evidence>
<dbReference type="AlphaFoldDB" id="M5J7X2"/>
<dbReference type="PANTHER" id="PTHR10724:SF10">
    <property type="entry name" value="S1 RNA-BINDING DOMAIN-CONTAINING PROTEIN 1"/>
    <property type="match status" value="1"/>
</dbReference>
<organism evidence="2 3">
    <name type="scientific">Ligilactobacillus saerimneri 30a</name>
    <dbReference type="NCBI Taxonomy" id="1227363"/>
    <lineage>
        <taxon>Bacteria</taxon>
        <taxon>Bacillati</taxon>
        <taxon>Bacillota</taxon>
        <taxon>Bacilli</taxon>
        <taxon>Lactobacillales</taxon>
        <taxon>Lactobacillaceae</taxon>
        <taxon>Ligilactobacillus</taxon>
    </lineage>
</organism>
<reference evidence="2 3" key="1">
    <citation type="journal article" date="2013" name="Genome Announc.">
        <title>Genome Sequence of Lactobacillus saerimneri 30a (Formerly Lactobacillus sp. Strain 30a), a Reference Lactic Acid Bacterium Strain Producing Biogenic Amines.</title>
        <authorList>
            <person name="Romano A."/>
            <person name="Trip H."/>
            <person name="Campbell-Sills H."/>
            <person name="Bouchez O."/>
            <person name="Sherman D."/>
            <person name="Lolkema J.S."/>
            <person name="Lucas P.M."/>
        </authorList>
    </citation>
    <scope>NUCLEOTIDE SEQUENCE [LARGE SCALE GENOMIC DNA]</scope>
    <source>
        <strain evidence="2 3">30a</strain>
    </source>
</reference>
<proteinExistence type="predicted"/>
<dbReference type="InterPro" id="IPR010994">
    <property type="entry name" value="RuvA_2-like"/>
</dbReference>
<dbReference type="Pfam" id="PF00575">
    <property type="entry name" value="S1"/>
    <property type="match status" value="1"/>
</dbReference>
<sequence length="723" mass="79991">MDQNYLHQAATMLPFKFEQVQAALTLLTAGNTVPFIARYRKEQTGNLDEVALRQIASTYEQVEKLARRKQTVLNGIAEQGKLTASLRKQIEAATDLITVEDLYLPYKHKKQTKAQKARAAGLEPLARLLLTKGTARVADFINPTSGILTTTDALAGAHEIMAEAFGENAGLRGWMRQRFQQHGRVVTRKKASGQKNDPQEVYATYYDWELPVKKIAPYQVLAINRAEKAGVIQVKIDPDDSYIYQYLHSRYSSRQPDNQYLQAAYLDGYKRFIKPAIEREIRTTMTEQAVTAAVKVFGNNLYHLLMQAPLKGRTVLGWDPAFRTGCKLAVVDPTGKLLAKTVIYPHELSKGQKATSQQRAQAARELVAMIQRYQVEMIAIGNGTASRESAQFVATVIQQHALAVKFVIVNEAGASVYSASELARQEFPDLNVEERSAISIARRLQDPLAELIKIDPQAIGVGQYQHDLPTKELSAQVDAIVETSVNQVGVNLNTASAELLTHISGLSKTTAHNIVAYRNEHGNFTNRIQLKQVPRLGPKAFEQAAGFLRVVNGENILDNTNIHPESYPLVQRLLTELGLKPEQIGTEAIGLALVGVSLSQLAHQLGVGETTLNDIIADLKKPGRDYREQMPAPLLRDDVLHLADLKPGMHLQGTVRNVVDFGAFVDVGVKQDGLVHISQLSTNYVANPREVVAVGDIVDVWVIAVDQKRERLQLSMMAPETGK</sequence>
<dbReference type="PANTHER" id="PTHR10724">
    <property type="entry name" value="30S RIBOSOMAL PROTEIN S1"/>
    <property type="match status" value="1"/>
</dbReference>
<dbReference type="InterPro" id="IPR050437">
    <property type="entry name" value="Ribos_protein_bS1-like"/>
</dbReference>
<dbReference type="RefSeq" id="WP_009553293.1">
    <property type="nucleotide sequence ID" value="NZ_ANAG01000011.1"/>
</dbReference>
<dbReference type="FunFam" id="3.30.420.140:FF:000001">
    <property type="entry name" value="RNA-binding transcriptional accessory protein"/>
    <property type="match status" value="1"/>
</dbReference>
<dbReference type="InterPro" id="IPR018974">
    <property type="entry name" value="Tex-like_N"/>
</dbReference>
<dbReference type="Gene3D" id="1.10.3500.10">
    <property type="entry name" value="Tex N-terminal region-like"/>
    <property type="match status" value="1"/>
</dbReference>
<accession>M5J7X2</accession>
<dbReference type="InterPro" id="IPR037027">
    <property type="entry name" value="YqgF/RNaseH-like_dom_sf"/>
</dbReference>
<comment type="caution">
    <text evidence="2">The sequence shown here is derived from an EMBL/GenBank/DDBJ whole genome shotgun (WGS) entry which is preliminary data.</text>
</comment>
<dbReference type="InterPro" id="IPR041692">
    <property type="entry name" value="HHH_9"/>
</dbReference>
<dbReference type="PROSITE" id="PS50126">
    <property type="entry name" value="S1"/>
    <property type="match status" value="1"/>
</dbReference>
<dbReference type="InterPro" id="IPR006641">
    <property type="entry name" value="YqgF/RNaseH-like_dom"/>
</dbReference>
<dbReference type="Pfam" id="PF12836">
    <property type="entry name" value="HHH_3"/>
    <property type="match status" value="1"/>
</dbReference>